<gene>
    <name evidence="3" type="ORF">FOZ61_010419</name>
</gene>
<accession>A0A7J6KY37</accession>
<dbReference type="OrthoDB" id="10643946at2759"/>
<dbReference type="SUPFAM" id="SSF56349">
    <property type="entry name" value="DNA breaking-rejoining enzymes"/>
    <property type="match status" value="1"/>
</dbReference>
<dbReference type="GO" id="GO:0015074">
    <property type="term" value="P:DNA integration"/>
    <property type="evidence" value="ECO:0007669"/>
    <property type="project" value="InterPro"/>
</dbReference>
<feature type="non-terminal residue" evidence="3">
    <location>
        <position position="102"/>
    </location>
</feature>
<dbReference type="Proteomes" id="UP000570595">
    <property type="component" value="Unassembled WGS sequence"/>
</dbReference>
<feature type="region of interest" description="Disordered" evidence="2">
    <location>
        <begin position="9"/>
        <end position="46"/>
    </location>
</feature>
<reference evidence="3 4" key="1">
    <citation type="submission" date="2020-04" db="EMBL/GenBank/DDBJ databases">
        <title>Perkinsus olseni comparative genomics.</title>
        <authorList>
            <person name="Bogema D.R."/>
        </authorList>
    </citation>
    <scope>NUCLEOTIDE SEQUENCE [LARGE SCALE GENOMIC DNA]</scope>
    <source>
        <strain evidence="3">ATCC PRA-179</strain>
    </source>
</reference>
<organism evidence="3 4">
    <name type="scientific">Perkinsus olseni</name>
    <name type="common">Perkinsus atlanticus</name>
    <dbReference type="NCBI Taxonomy" id="32597"/>
    <lineage>
        <taxon>Eukaryota</taxon>
        <taxon>Sar</taxon>
        <taxon>Alveolata</taxon>
        <taxon>Perkinsozoa</taxon>
        <taxon>Perkinsea</taxon>
        <taxon>Perkinsida</taxon>
        <taxon>Perkinsidae</taxon>
        <taxon>Perkinsus</taxon>
    </lineage>
</organism>
<dbReference type="EMBL" id="JABAHT010000846">
    <property type="protein sequence ID" value="KAF4651489.1"/>
    <property type="molecule type" value="Genomic_DNA"/>
</dbReference>
<protein>
    <submittedName>
        <fullName evidence="3">Uncharacterized protein</fullName>
    </submittedName>
</protein>
<evidence type="ECO:0000313" key="3">
    <source>
        <dbReference type="EMBL" id="KAF4651489.1"/>
    </source>
</evidence>
<evidence type="ECO:0000256" key="2">
    <source>
        <dbReference type="SAM" id="MobiDB-lite"/>
    </source>
</evidence>
<dbReference type="InterPro" id="IPR013762">
    <property type="entry name" value="Integrase-like_cat_sf"/>
</dbReference>
<name>A0A7J6KY37_PEROL</name>
<proteinExistence type="predicted"/>
<keyword evidence="1" id="KW-0233">DNA recombination</keyword>
<evidence type="ECO:0000256" key="1">
    <source>
        <dbReference type="ARBA" id="ARBA00023172"/>
    </source>
</evidence>
<dbReference type="GO" id="GO:0006310">
    <property type="term" value="P:DNA recombination"/>
    <property type="evidence" value="ECO:0007669"/>
    <property type="project" value="UniProtKB-KW"/>
</dbReference>
<dbReference type="GO" id="GO:0003677">
    <property type="term" value="F:DNA binding"/>
    <property type="evidence" value="ECO:0007669"/>
    <property type="project" value="InterPro"/>
</dbReference>
<dbReference type="Gene3D" id="1.10.443.10">
    <property type="entry name" value="Intergrase catalytic core"/>
    <property type="match status" value="1"/>
</dbReference>
<dbReference type="InterPro" id="IPR011010">
    <property type="entry name" value="DNA_brk_join_enz"/>
</dbReference>
<sequence length="102" mass="11094">MFIPSCQQELRGRKRPVAQMVPEKERSPSAVRAGTSNTALGNTGLSEDYSGHCMRRSAAQILFHSGVSIEHIVELGGVYQKIRQTALTNVLLQDVGVPTFAP</sequence>
<feature type="compositionally biased region" description="Polar residues" evidence="2">
    <location>
        <begin position="34"/>
        <end position="45"/>
    </location>
</feature>
<evidence type="ECO:0000313" key="4">
    <source>
        <dbReference type="Proteomes" id="UP000570595"/>
    </source>
</evidence>
<dbReference type="AlphaFoldDB" id="A0A7J6KY37"/>
<comment type="caution">
    <text evidence="3">The sequence shown here is derived from an EMBL/GenBank/DDBJ whole genome shotgun (WGS) entry which is preliminary data.</text>
</comment>